<reference evidence="2" key="1">
    <citation type="submission" date="2017-05" db="EMBL/GenBank/DDBJ databases">
        <authorList>
            <person name="Sung H."/>
        </authorList>
    </citation>
    <scope>NUCLEOTIDE SEQUENCE [LARGE SCALE GENOMIC DNA]</scope>
    <source>
        <strain evidence="2">AR23208</strain>
    </source>
</reference>
<evidence type="ECO:0000313" key="1">
    <source>
        <dbReference type="EMBL" id="ARU60722.1"/>
    </source>
</evidence>
<keyword evidence="2" id="KW-1185">Reference proteome</keyword>
<organism evidence="1 2">
    <name type="scientific">Tumebacillus avium</name>
    <dbReference type="NCBI Taxonomy" id="1903704"/>
    <lineage>
        <taxon>Bacteria</taxon>
        <taxon>Bacillati</taxon>
        <taxon>Bacillota</taxon>
        <taxon>Bacilli</taxon>
        <taxon>Bacillales</taxon>
        <taxon>Alicyclobacillaceae</taxon>
        <taxon>Tumebacillus</taxon>
    </lineage>
</organism>
<sequence length="280" mass="31028">MPDWSYHPLFKPLLFRLPAAKARALTLGATGTLNSLPGGYLLIELMGHMKPEPGLVRTVFGRTFSSPVGLSGRIDPELQATGALGKFGFGLIEVGPGFRQEVELDRAGEAVVYGEALPEMSTEAFLGQLERHRKVGVPLAVRVGKSASVEWIKRVEPYAGLLLFEGTEQEYRAAQAAVDVPIVLVVQDELPVWAELDGVYLEELGPASGAKGRRRRWSCCRRGKRLVRRCRSSRAAAYMSRKMRFICWKQERIWSCWTAVLSSAGQGCRSGSMKQCWMRA</sequence>
<accession>A0A1Y0IJN2</accession>
<dbReference type="KEGG" id="tum:CBW65_06195"/>
<dbReference type="AlphaFoldDB" id="A0A1Y0IJN2"/>
<dbReference type="SUPFAM" id="SSF51395">
    <property type="entry name" value="FMN-linked oxidoreductases"/>
    <property type="match status" value="1"/>
</dbReference>
<gene>
    <name evidence="1" type="ORF">CBW65_06195</name>
</gene>
<name>A0A1Y0IJN2_9BACL</name>
<proteinExistence type="predicted"/>
<dbReference type="Proteomes" id="UP000195437">
    <property type="component" value="Chromosome"/>
</dbReference>
<dbReference type="InterPro" id="IPR013785">
    <property type="entry name" value="Aldolase_TIM"/>
</dbReference>
<protein>
    <recommendedName>
        <fullName evidence="3">Dihydroorotate dehydrogenase domain-containing protein</fullName>
    </recommendedName>
</protein>
<dbReference type="Gene3D" id="3.20.20.70">
    <property type="entry name" value="Aldolase class I"/>
    <property type="match status" value="1"/>
</dbReference>
<dbReference type="EMBL" id="CP021434">
    <property type="protein sequence ID" value="ARU60722.1"/>
    <property type="molecule type" value="Genomic_DNA"/>
</dbReference>
<evidence type="ECO:0008006" key="3">
    <source>
        <dbReference type="Google" id="ProtNLM"/>
    </source>
</evidence>
<evidence type="ECO:0000313" key="2">
    <source>
        <dbReference type="Proteomes" id="UP000195437"/>
    </source>
</evidence>